<dbReference type="Proteomes" id="UP000193200">
    <property type="component" value="Unassembled WGS sequence"/>
</dbReference>
<dbReference type="InParanoid" id="A0A1Y5SNP1"/>
<evidence type="ECO:0000256" key="2">
    <source>
        <dbReference type="ARBA" id="ARBA00023002"/>
    </source>
</evidence>
<evidence type="ECO:0000259" key="3">
    <source>
        <dbReference type="SMART" id="SM00903"/>
    </source>
</evidence>
<dbReference type="InterPro" id="IPR050268">
    <property type="entry name" value="NADH-dep_flavin_reductase"/>
</dbReference>
<reference evidence="4 5" key="1">
    <citation type="submission" date="2017-03" db="EMBL/GenBank/DDBJ databases">
        <authorList>
            <person name="Afonso C.L."/>
            <person name="Miller P.J."/>
            <person name="Scott M.A."/>
            <person name="Spackman E."/>
            <person name="Goraichik I."/>
            <person name="Dimitrov K.M."/>
            <person name="Suarez D.L."/>
            <person name="Swayne D.E."/>
        </authorList>
    </citation>
    <scope>NUCLEOTIDE SEQUENCE [LARGE SCALE GENOMIC DNA]</scope>
    <source>
        <strain evidence="4 5">CECT 7691</strain>
    </source>
</reference>
<name>A0A1Y5SNP1_9PROT</name>
<dbReference type="GO" id="GO:0052874">
    <property type="term" value="F:FMN reductase (NADH) activity"/>
    <property type="evidence" value="ECO:0007669"/>
    <property type="project" value="UniProtKB-EC"/>
</dbReference>
<dbReference type="EMBL" id="FWFR01000001">
    <property type="protein sequence ID" value="SLN44514.1"/>
    <property type="molecule type" value="Genomic_DNA"/>
</dbReference>
<dbReference type="Gene3D" id="2.30.110.10">
    <property type="entry name" value="Electron Transport, Fmn-binding Protein, Chain A"/>
    <property type="match status" value="1"/>
</dbReference>
<organism evidence="4 5">
    <name type="scientific">Oceanibacterium hippocampi</name>
    <dbReference type="NCBI Taxonomy" id="745714"/>
    <lineage>
        <taxon>Bacteria</taxon>
        <taxon>Pseudomonadati</taxon>
        <taxon>Pseudomonadota</taxon>
        <taxon>Alphaproteobacteria</taxon>
        <taxon>Sneathiellales</taxon>
        <taxon>Sneathiellaceae</taxon>
        <taxon>Oceanibacterium</taxon>
    </lineage>
</organism>
<dbReference type="InterPro" id="IPR012349">
    <property type="entry name" value="Split_barrel_FMN-bd"/>
</dbReference>
<evidence type="ECO:0000313" key="4">
    <source>
        <dbReference type="EMBL" id="SLN44514.1"/>
    </source>
</evidence>
<feature type="domain" description="Flavin reductase like" evidence="3">
    <location>
        <begin position="16"/>
        <end position="160"/>
    </location>
</feature>
<dbReference type="GO" id="GO:0010181">
    <property type="term" value="F:FMN binding"/>
    <property type="evidence" value="ECO:0007669"/>
    <property type="project" value="InterPro"/>
</dbReference>
<keyword evidence="5" id="KW-1185">Reference proteome</keyword>
<proteinExistence type="inferred from homology"/>
<accession>A0A1Y5SNP1</accession>
<dbReference type="SMART" id="SM00903">
    <property type="entry name" value="Flavin_Reduct"/>
    <property type="match status" value="1"/>
</dbReference>
<dbReference type="AlphaFoldDB" id="A0A1Y5SNP1"/>
<sequence>MMPAKSVNASAFREAMGRFVTGVTVVTAMTAEAGPVGITVNSFNSVSLDPPLVLFSIDRLSQQFGPLIRARRYAVNVLGREQEVLSRIFSLPQADRWNGVGYSETSAGSPYFPEALACFDCEAFAQHDGGDHVIFIGRVVDVIVGDPAEPLVYYRGRYNRLESA</sequence>
<evidence type="ECO:0000313" key="5">
    <source>
        <dbReference type="Proteomes" id="UP000193200"/>
    </source>
</evidence>
<dbReference type="InterPro" id="IPR002563">
    <property type="entry name" value="Flavin_Rdtase-like_dom"/>
</dbReference>
<dbReference type="GO" id="GO:0042602">
    <property type="term" value="F:riboflavin reductase (NADPH) activity"/>
    <property type="evidence" value="ECO:0007669"/>
    <property type="project" value="TreeGrafter"/>
</dbReference>
<dbReference type="PANTHER" id="PTHR30466:SF11">
    <property type="entry name" value="FLAVIN-DEPENDENT MONOOXYGENASE, REDUCTASE SUBUNIT HSAB"/>
    <property type="match status" value="1"/>
</dbReference>
<protein>
    <submittedName>
        <fullName evidence="4">FMN reductase (NADH) NtaB</fullName>
        <ecNumber evidence="4">1.5.1.42</ecNumber>
    </submittedName>
</protein>
<gene>
    <name evidence="4" type="primary">ntaB</name>
    <name evidence="4" type="ORF">OCH7691_01885</name>
</gene>
<comment type="similarity">
    <text evidence="1">Belongs to the non-flavoprotein flavin reductase family.</text>
</comment>
<evidence type="ECO:0000256" key="1">
    <source>
        <dbReference type="ARBA" id="ARBA00008898"/>
    </source>
</evidence>
<keyword evidence="2 4" id="KW-0560">Oxidoreductase</keyword>
<dbReference type="SUPFAM" id="SSF50475">
    <property type="entry name" value="FMN-binding split barrel"/>
    <property type="match status" value="1"/>
</dbReference>
<dbReference type="PANTHER" id="PTHR30466">
    <property type="entry name" value="FLAVIN REDUCTASE"/>
    <property type="match status" value="1"/>
</dbReference>
<dbReference type="EC" id="1.5.1.42" evidence="4"/>
<dbReference type="Pfam" id="PF01613">
    <property type="entry name" value="Flavin_Reduct"/>
    <property type="match status" value="1"/>
</dbReference>
<dbReference type="OrthoDB" id="9792858at2"/>